<name>A0A5N7AQS8_9EURO</name>
<dbReference type="AlphaFoldDB" id="A0A5N7AQS8"/>
<dbReference type="EMBL" id="ML736370">
    <property type="protein sequence ID" value="KAE8372215.1"/>
    <property type="molecule type" value="Genomic_DNA"/>
</dbReference>
<proteinExistence type="predicted"/>
<gene>
    <name evidence="1" type="ORF">BDV26DRAFT_105296</name>
</gene>
<evidence type="ECO:0000313" key="2">
    <source>
        <dbReference type="Proteomes" id="UP000326198"/>
    </source>
</evidence>
<accession>A0A5N7AQS8</accession>
<protein>
    <submittedName>
        <fullName evidence="1">Uncharacterized protein</fullName>
    </submittedName>
</protein>
<sequence>MLRVDYTVQSQRYQLQCNMDYVLWYRYRADLDLNLVIITKKSFRGNREAAPLASMALIHHLRKAAGLDAQLYGAYTDSQYFDFYHVNNDGQCSRKTLKRGKPQAIDAFRILFKIYRKAHRLSRQAGPTARPMAELINGLTEQTTWKPIADLLTIRSAEELL</sequence>
<reference evidence="1 2" key="1">
    <citation type="submission" date="2019-04" db="EMBL/GenBank/DDBJ databases">
        <title>Friends and foes A comparative genomics studyof 23 Aspergillus species from section Flavi.</title>
        <authorList>
            <consortium name="DOE Joint Genome Institute"/>
            <person name="Kjaerbolling I."/>
            <person name="Vesth T."/>
            <person name="Frisvad J.C."/>
            <person name="Nybo J.L."/>
            <person name="Theobald S."/>
            <person name="Kildgaard S."/>
            <person name="Isbrandt T."/>
            <person name="Kuo A."/>
            <person name="Sato A."/>
            <person name="Lyhne E.K."/>
            <person name="Kogle M.E."/>
            <person name="Wiebenga A."/>
            <person name="Kun R.S."/>
            <person name="Lubbers R.J."/>
            <person name="Makela M.R."/>
            <person name="Barry K."/>
            <person name="Chovatia M."/>
            <person name="Clum A."/>
            <person name="Daum C."/>
            <person name="Haridas S."/>
            <person name="He G."/>
            <person name="LaButti K."/>
            <person name="Lipzen A."/>
            <person name="Mondo S."/>
            <person name="Riley R."/>
            <person name="Salamov A."/>
            <person name="Simmons B.A."/>
            <person name="Magnuson J.K."/>
            <person name="Henrissat B."/>
            <person name="Mortensen U.H."/>
            <person name="Larsen T.O."/>
            <person name="Devries R.P."/>
            <person name="Grigoriev I.V."/>
            <person name="Machida M."/>
            <person name="Baker S.E."/>
            <person name="Andersen M.R."/>
        </authorList>
    </citation>
    <scope>NUCLEOTIDE SEQUENCE [LARGE SCALE GENOMIC DNA]</scope>
    <source>
        <strain evidence="1 2">IBT 29228</strain>
    </source>
</reference>
<evidence type="ECO:0000313" key="1">
    <source>
        <dbReference type="EMBL" id="KAE8372215.1"/>
    </source>
</evidence>
<dbReference type="Proteomes" id="UP000326198">
    <property type="component" value="Unassembled WGS sequence"/>
</dbReference>
<keyword evidence="2" id="KW-1185">Reference proteome</keyword>
<dbReference type="OrthoDB" id="2103397at2759"/>
<organism evidence="1 2">
    <name type="scientific">Aspergillus bertholletiae</name>
    <dbReference type="NCBI Taxonomy" id="1226010"/>
    <lineage>
        <taxon>Eukaryota</taxon>
        <taxon>Fungi</taxon>
        <taxon>Dikarya</taxon>
        <taxon>Ascomycota</taxon>
        <taxon>Pezizomycotina</taxon>
        <taxon>Eurotiomycetes</taxon>
        <taxon>Eurotiomycetidae</taxon>
        <taxon>Eurotiales</taxon>
        <taxon>Aspergillaceae</taxon>
        <taxon>Aspergillus</taxon>
        <taxon>Aspergillus subgen. Circumdati</taxon>
    </lineage>
</organism>